<dbReference type="Gene3D" id="3.10.10.10">
    <property type="entry name" value="HIV Type 1 Reverse Transcriptase, subunit A, domain 1"/>
    <property type="match status" value="1"/>
</dbReference>
<dbReference type="AlphaFoldDB" id="A0A5A7VAW7"/>
<name>A0A5A7VAW7_CUCMM</name>
<protein>
    <submittedName>
        <fullName evidence="2">Peroxidase 64</fullName>
    </submittedName>
</protein>
<dbReference type="CDD" id="cd01647">
    <property type="entry name" value="RT_LTR"/>
    <property type="match status" value="1"/>
</dbReference>
<sequence length="327" mass="37040">MEETSNYGVILGSGTTTKGKEICKKVELMIGKWKMVDSFVPQGVDAILGMQWLHSLGVTEMDQSNLTMTSHKGGCKVVSTGVPSLNKARGGMTFAELYEVDEIPTVNESIPTLLAKFENAFDWQEELLPRPSIEHHIHLKKGIDPINVRPYQYAYQQKEEMEKLVDEMLAPGVIRLSTSPYSSHVLLVKKKDGSWRFYVDYRALNNVTIPDKFPIPIIKELFDELNGATMFSKIDLKASYHHIRMNLEDVEKTALRTHEGRYEFLVMPFGLTKGKGVEVDPEKIKVIKKRPAPTNVGEVRGLLSLTGYYQQFVQNYRSVAAPWTRSI</sequence>
<evidence type="ECO:0000313" key="3">
    <source>
        <dbReference type="Proteomes" id="UP000321393"/>
    </source>
</evidence>
<evidence type="ECO:0000259" key="1">
    <source>
        <dbReference type="Pfam" id="PF00078"/>
    </source>
</evidence>
<dbReference type="EMBL" id="SSTE01001516">
    <property type="protein sequence ID" value="KAA0065442.1"/>
    <property type="molecule type" value="Genomic_DNA"/>
</dbReference>
<dbReference type="PANTHER" id="PTHR24559:SF450">
    <property type="entry name" value="RNA-DIRECTED DNA POLYMERASE HOMOLOG"/>
    <property type="match status" value="1"/>
</dbReference>
<reference evidence="2 3" key="1">
    <citation type="submission" date="2019-08" db="EMBL/GenBank/DDBJ databases">
        <title>Draft genome sequences of two oriental melons (Cucumis melo L. var makuwa).</title>
        <authorList>
            <person name="Kwon S.-Y."/>
        </authorList>
    </citation>
    <scope>NUCLEOTIDE SEQUENCE [LARGE SCALE GENOMIC DNA]</scope>
    <source>
        <strain evidence="3">cv. SW 3</strain>
        <tissue evidence="2">Leaf</tissue>
    </source>
</reference>
<proteinExistence type="predicted"/>
<keyword evidence="2" id="KW-0575">Peroxidase</keyword>
<feature type="domain" description="Reverse transcriptase" evidence="1">
    <location>
        <begin position="188"/>
        <end position="272"/>
    </location>
</feature>
<dbReference type="Pfam" id="PF00078">
    <property type="entry name" value="RVT_1"/>
    <property type="match status" value="1"/>
</dbReference>
<dbReference type="InterPro" id="IPR000477">
    <property type="entry name" value="RT_dom"/>
</dbReference>
<keyword evidence="2" id="KW-0560">Oxidoreductase</keyword>
<comment type="caution">
    <text evidence="2">The sequence shown here is derived from an EMBL/GenBank/DDBJ whole genome shotgun (WGS) entry which is preliminary data.</text>
</comment>
<accession>A0A5A7VAW7</accession>
<evidence type="ECO:0000313" key="2">
    <source>
        <dbReference type="EMBL" id="KAA0065442.1"/>
    </source>
</evidence>
<dbReference type="InterPro" id="IPR043128">
    <property type="entry name" value="Rev_trsase/Diguanyl_cyclase"/>
</dbReference>
<dbReference type="InterPro" id="IPR043502">
    <property type="entry name" value="DNA/RNA_pol_sf"/>
</dbReference>
<organism evidence="2 3">
    <name type="scientific">Cucumis melo var. makuwa</name>
    <name type="common">Oriental melon</name>
    <dbReference type="NCBI Taxonomy" id="1194695"/>
    <lineage>
        <taxon>Eukaryota</taxon>
        <taxon>Viridiplantae</taxon>
        <taxon>Streptophyta</taxon>
        <taxon>Embryophyta</taxon>
        <taxon>Tracheophyta</taxon>
        <taxon>Spermatophyta</taxon>
        <taxon>Magnoliopsida</taxon>
        <taxon>eudicotyledons</taxon>
        <taxon>Gunneridae</taxon>
        <taxon>Pentapetalae</taxon>
        <taxon>rosids</taxon>
        <taxon>fabids</taxon>
        <taxon>Cucurbitales</taxon>
        <taxon>Cucurbitaceae</taxon>
        <taxon>Benincaseae</taxon>
        <taxon>Cucumis</taxon>
    </lineage>
</organism>
<dbReference type="GO" id="GO:0004601">
    <property type="term" value="F:peroxidase activity"/>
    <property type="evidence" value="ECO:0007669"/>
    <property type="project" value="UniProtKB-KW"/>
</dbReference>
<dbReference type="Gene3D" id="3.30.70.270">
    <property type="match status" value="2"/>
</dbReference>
<dbReference type="OrthoDB" id="529980at2759"/>
<dbReference type="PANTHER" id="PTHR24559">
    <property type="entry name" value="TRANSPOSON TY3-I GAG-POL POLYPROTEIN"/>
    <property type="match status" value="1"/>
</dbReference>
<dbReference type="Proteomes" id="UP000321393">
    <property type="component" value="Unassembled WGS sequence"/>
</dbReference>
<gene>
    <name evidence="2" type="ORF">E6C27_scaffold17G001230</name>
</gene>
<dbReference type="InterPro" id="IPR053134">
    <property type="entry name" value="RNA-dir_DNA_polymerase"/>
</dbReference>
<dbReference type="SUPFAM" id="SSF56672">
    <property type="entry name" value="DNA/RNA polymerases"/>
    <property type="match status" value="1"/>
</dbReference>